<comment type="caution">
    <text evidence="2">The sequence shown here is derived from an EMBL/GenBank/DDBJ whole genome shotgun (WGS) entry which is preliminary data.</text>
</comment>
<evidence type="ECO:0000313" key="2">
    <source>
        <dbReference type="EMBL" id="HIT85818.1"/>
    </source>
</evidence>
<dbReference type="Pfam" id="PF06691">
    <property type="entry name" value="DUF1189"/>
    <property type="match status" value="1"/>
</dbReference>
<keyword evidence="1" id="KW-0812">Transmembrane</keyword>
<proteinExistence type="predicted"/>
<dbReference type="AlphaFoldDB" id="A0A9D1KPP4"/>
<dbReference type="Proteomes" id="UP000824165">
    <property type="component" value="Unassembled WGS sequence"/>
</dbReference>
<organism evidence="2 3">
    <name type="scientific">Candidatus Ornithomonoglobus intestinigallinarum</name>
    <dbReference type="NCBI Taxonomy" id="2840894"/>
    <lineage>
        <taxon>Bacteria</taxon>
        <taxon>Bacillati</taxon>
        <taxon>Bacillota</taxon>
        <taxon>Clostridia</taxon>
        <taxon>Candidatus Ornithomonoglobus</taxon>
    </lineage>
</organism>
<feature type="transmembrane region" description="Helical" evidence="1">
    <location>
        <begin position="210"/>
        <end position="236"/>
    </location>
</feature>
<keyword evidence="1" id="KW-0472">Membrane</keyword>
<sequence length="253" mass="27233">MKFLNDFAIALVHPSRYGELVKNTAGRVAVFAAVIVLLSSVTLVTGAVTAYNILGRYFEENVPEFEFKNQTLTSDDTFDLDFAGVKIVLDTTRQVSGDELEDASQGALFDGDSMIVKTGGRVVEARYTELAAPETQFTKASLYAYSGMVKLGIALSVVFSIILSAGGLLLGALIIAWLSSLLTFRLPRKNAGLTFGQVYKLAVYSRGLPLILSIVTSMIIGKIPFIISAVISIMILNTALFKISMNGRQDGGV</sequence>
<dbReference type="EMBL" id="DVLU01000080">
    <property type="protein sequence ID" value="HIT85818.1"/>
    <property type="molecule type" value="Genomic_DNA"/>
</dbReference>
<feature type="transmembrane region" description="Helical" evidence="1">
    <location>
        <begin position="28"/>
        <end position="54"/>
    </location>
</feature>
<keyword evidence="1" id="KW-1133">Transmembrane helix</keyword>
<dbReference type="InterPro" id="IPR009574">
    <property type="entry name" value="DUF1189"/>
</dbReference>
<reference evidence="2" key="2">
    <citation type="journal article" date="2021" name="PeerJ">
        <title>Extensive microbial diversity within the chicken gut microbiome revealed by metagenomics and culture.</title>
        <authorList>
            <person name="Gilroy R."/>
            <person name="Ravi A."/>
            <person name="Getino M."/>
            <person name="Pursley I."/>
            <person name="Horton D.L."/>
            <person name="Alikhan N.F."/>
            <person name="Baker D."/>
            <person name="Gharbi K."/>
            <person name="Hall N."/>
            <person name="Watson M."/>
            <person name="Adriaenssens E.M."/>
            <person name="Foster-Nyarko E."/>
            <person name="Jarju S."/>
            <person name="Secka A."/>
            <person name="Antonio M."/>
            <person name="Oren A."/>
            <person name="Chaudhuri R.R."/>
            <person name="La Ragione R."/>
            <person name="Hildebrand F."/>
            <person name="Pallen M.J."/>
        </authorList>
    </citation>
    <scope>NUCLEOTIDE SEQUENCE</scope>
    <source>
        <strain evidence="2">CHK181-108</strain>
    </source>
</reference>
<evidence type="ECO:0000256" key="1">
    <source>
        <dbReference type="SAM" id="Phobius"/>
    </source>
</evidence>
<gene>
    <name evidence="2" type="ORF">IAA60_07940</name>
</gene>
<accession>A0A9D1KPP4</accession>
<name>A0A9D1KPP4_9FIRM</name>
<protein>
    <submittedName>
        <fullName evidence="2">DUF1189 family protein</fullName>
    </submittedName>
</protein>
<feature type="transmembrane region" description="Helical" evidence="1">
    <location>
        <begin position="151"/>
        <end position="178"/>
    </location>
</feature>
<reference evidence="2" key="1">
    <citation type="submission" date="2020-10" db="EMBL/GenBank/DDBJ databases">
        <authorList>
            <person name="Gilroy R."/>
        </authorList>
    </citation>
    <scope>NUCLEOTIDE SEQUENCE</scope>
    <source>
        <strain evidence="2">CHK181-108</strain>
    </source>
</reference>
<evidence type="ECO:0000313" key="3">
    <source>
        <dbReference type="Proteomes" id="UP000824165"/>
    </source>
</evidence>